<organism evidence="1 2">
    <name type="scientific">Nitrosospira multiformis</name>
    <dbReference type="NCBI Taxonomy" id="1231"/>
    <lineage>
        <taxon>Bacteria</taxon>
        <taxon>Pseudomonadati</taxon>
        <taxon>Pseudomonadota</taxon>
        <taxon>Betaproteobacteria</taxon>
        <taxon>Nitrosomonadales</taxon>
        <taxon>Nitrosomonadaceae</taxon>
        <taxon>Nitrosospira</taxon>
    </lineage>
</organism>
<gene>
    <name evidence="1" type="ORF">C8R21_1752</name>
</gene>
<dbReference type="Proteomes" id="UP000244152">
    <property type="component" value="Unassembled WGS sequence"/>
</dbReference>
<dbReference type="AlphaFoldDB" id="A0A2T5HX65"/>
<reference evidence="1 2" key="1">
    <citation type="submission" date="2018-04" db="EMBL/GenBank/DDBJ databases">
        <title>Active sludge and wastewater microbial communities from Klosterneuburg, Austria.</title>
        <authorList>
            <person name="Wagner M."/>
        </authorList>
    </citation>
    <scope>NUCLEOTIDE SEQUENCE [LARGE SCALE GENOMIC DNA]</scope>
    <source>
        <strain evidence="1 2">Nl12</strain>
    </source>
</reference>
<protein>
    <submittedName>
        <fullName evidence="1">Uncharacterized protein</fullName>
    </submittedName>
</protein>
<comment type="caution">
    <text evidence="1">The sequence shown here is derived from an EMBL/GenBank/DDBJ whole genome shotgun (WGS) entry which is preliminary data.</text>
</comment>
<sequence length="59" mass="6507">MHPKSNALPKCKAHKPYEFGVKVGVVTTNKENFVIGMQALPGNPYEGHTLKAPWHRHGG</sequence>
<dbReference type="EMBL" id="QAOK01000075">
    <property type="protein sequence ID" value="PTQ76179.1"/>
    <property type="molecule type" value="Genomic_DNA"/>
</dbReference>
<name>A0A2T5HX65_9PROT</name>
<accession>A0A2T5HX65</accession>
<dbReference type="PANTHER" id="PTHR33803">
    <property type="entry name" value="IS1478 TRANSPOSASE"/>
    <property type="match status" value="1"/>
</dbReference>
<dbReference type="PANTHER" id="PTHR33803:SF3">
    <property type="entry name" value="BLL1974 PROTEIN"/>
    <property type="match status" value="1"/>
</dbReference>
<evidence type="ECO:0000313" key="1">
    <source>
        <dbReference type="EMBL" id="PTQ76179.1"/>
    </source>
</evidence>
<evidence type="ECO:0000313" key="2">
    <source>
        <dbReference type="Proteomes" id="UP000244152"/>
    </source>
</evidence>
<proteinExistence type="predicted"/>